<gene>
    <name evidence="10" type="primary">CDC8</name>
    <name evidence="10" type="ORF">Q9L58_007188</name>
</gene>
<dbReference type="InterPro" id="IPR027417">
    <property type="entry name" value="P-loop_NTPase"/>
</dbReference>
<comment type="pathway">
    <text evidence="1">Pyrimidine metabolism; dTTP biosynthesis.</text>
</comment>
<comment type="caution">
    <text evidence="10">The sequence shown here is derived from an EMBL/GenBank/DDBJ whole genome shotgun (WGS) entry which is preliminary data.</text>
</comment>
<name>A0ABR3GD96_9PEZI</name>
<keyword evidence="8" id="KW-0067">ATP-binding</keyword>
<dbReference type="PROSITE" id="PS01331">
    <property type="entry name" value="THYMIDYLATE_KINASE"/>
    <property type="match status" value="1"/>
</dbReference>
<organism evidence="10 11">
    <name type="scientific">Discina gigas</name>
    <dbReference type="NCBI Taxonomy" id="1032678"/>
    <lineage>
        <taxon>Eukaryota</taxon>
        <taxon>Fungi</taxon>
        <taxon>Dikarya</taxon>
        <taxon>Ascomycota</taxon>
        <taxon>Pezizomycotina</taxon>
        <taxon>Pezizomycetes</taxon>
        <taxon>Pezizales</taxon>
        <taxon>Discinaceae</taxon>
        <taxon>Discina</taxon>
    </lineage>
</organism>
<evidence type="ECO:0000256" key="8">
    <source>
        <dbReference type="ARBA" id="ARBA00022840"/>
    </source>
</evidence>
<accession>A0ABR3GD96</accession>
<proteinExistence type="inferred from homology"/>
<dbReference type="EMBL" id="JBBBZM010000110">
    <property type="protein sequence ID" value="KAL0633885.1"/>
    <property type="molecule type" value="Genomic_DNA"/>
</dbReference>
<keyword evidence="11" id="KW-1185">Reference proteome</keyword>
<dbReference type="InterPro" id="IPR039430">
    <property type="entry name" value="Thymidylate_kin-like_dom"/>
</dbReference>
<dbReference type="PANTHER" id="PTHR10344">
    <property type="entry name" value="THYMIDYLATE KINASE"/>
    <property type="match status" value="1"/>
</dbReference>
<dbReference type="HAMAP" id="MF_00165">
    <property type="entry name" value="Thymidylate_kinase"/>
    <property type="match status" value="1"/>
</dbReference>
<comment type="similarity">
    <text evidence="2">Belongs to the thymidylate kinase family.</text>
</comment>
<dbReference type="Pfam" id="PF02223">
    <property type="entry name" value="Thymidylate_kin"/>
    <property type="match status" value="1"/>
</dbReference>
<keyword evidence="7 10" id="KW-0418">Kinase</keyword>
<dbReference type="CDD" id="cd01672">
    <property type="entry name" value="TMPK"/>
    <property type="match status" value="1"/>
</dbReference>
<dbReference type="EC" id="2.7.4.9" evidence="3"/>
<evidence type="ECO:0000256" key="4">
    <source>
        <dbReference type="ARBA" id="ARBA00022679"/>
    </source>
</evidence>
<dbReference type="InterPro" id="IPR018095">
    <property type="entry name" value="Thymidylate_kin_CS"/>
</dbReference>
<dbReference type="Proteomes" id="UP001447188">
    <property type="component" value="Unassembled WGS sequence"/>
</dbReference>
<sequence>MATPVPTSRGALIAIEGLDRAGKSTQCDLLMERLQREGKKARLQKFPDRTTTIGKMIDSYLKSTSQLDDHAIHLLFSANRWELAAKILADVNEGWTIIMDRYVYSGVVFSAAKGLGYEYCRTPDTGLPRPDAVIFLDLSAADAAKRGGFGEERYEVPKMQRRVREMFQFMMEDVRDEGDWKVLDAGKSVEEVQGEIWGLVEKAEEFAKGTGLRSIA</sequence>
<evidence type="ECO:0000256" key="1">
    <source>
        <dbReference type="ARBA" id="ARBA00004992"/>
    </source>
</evidence>
<dbReference type="SUPFAM" id="SSF52540">
    <property type="entry name" value="P-loop containing nucleoside triphosphate hydrolases"/>
    <property type="match status" value="1"/>
</dbReference>
<dbReference type="NCBIfam" id="TIGR00041">
    <property type="entry name" value="DTMP_kinase"/>
    <property type="match status" value="1"/>
</dbReference>
<evidence type="ECO:0000256" key="7">
    <source>
        <dbReference type="ARBA" id="ARBA00022777"/>
    </source>
</evidence>
<evidence type="ECO:0000259" key="9">
    <source>
        <dbReference type="Pfam" id="PF02223"/>
    </source>
</evidence>
<dbReference type="InterPro" id="IPR018094">
    <property type="entry name" value="Thymidylate_kinase"/>
</dbReference>
<evidence type="ECO:0000256" key="5">
    <source>
        <dbReference type="ARBA" id="ARBA00022727"/>
    </source>
</evidence>
<keyword evidence="4 10" id="KW-0808">Transferase</keyword>
<protein>
    <recommendedName>
        <fullName evidence="3">dTMP kinase</fullName>
        <ecNumber evidence="3">2.7.4.9</ecNumber>
    </recommendedName>
</protein>
<dbReference type="Gene3D" id="3.40.50.300">
    <property type="entry name" value="P-loop containing nucleotide triphosphate hydrolases"/>
    <property type="match status" value="1"/>
</dbReference>
<feature type="domain" description="Thymidylate kinase-like" evidence="9">
    <location>
        <begin position="15"/>
        <end position="196"/>
    </location>
</feature>
<keyword evidence="5" id="KW-0545">Nucleotide biosynthesis</keyword>
<evidence type="ECO:0000256" key="6">
    <source>
        <dbReference type="ARBA" id="ARBA00022741"/>
    </source>
</evidence>
<evidence type="ECO:0000256" key="3">
    <source>
        <dbReference type="ARBA" id="ARBA00012980"/>
    </source>
</evidence>
<dbReference type="GO" id="GO:0004798">
    <property type="term" value="F:dTMP kinase activity"/>
    <property type="evidence" value="ECO:0007669"/>
    <property type="project" value="UniProtKB-EC"/>
</dbReference>
<evidence type="ECO:0000313" key="11">
    <source>
        <dbReference type="Proteomes" id="UP001447188"/>
    </source>
</evidence>
<dbReference type="PANTHER" id="PTHR10344:SF1">
    <property type="entry name" value="THYMIDYLATE KINASE"/>
    <property type="match status" value="1"/>
</dbReference>
<evidence type="ECO:0000256" key="2">
    <source>
        <dbReference type="ARBA" id="ARBA00009776"/>
    </source>
</evidence>
<evidence type="ECO:0000313" key="10">
    <source>
        <dbReference type="EMBL" id="KAL0633885.1"/>
    </source>
</evidence>
<keyword evidence="6" id="KW-0547">Nucleotide-binding</keyword>
<reference evidence="10 11" key="1">
    <citation type="submission" date="2024-02" db="EMBL/GenBank/DDBJ databases">
        <title>Discinaceae phylogenomics.</title>
        <authorList>
            <person name="Dirks A.C."/>
            <person name="James T.Y."/>
        </authorList>
    </citation>
    <scope>NUCLEOTIDE SEQUENCE [LARGE SCALE GENOMIC DNA]</scope>
    <source>
        <strain evidence="10 11">ACD0624</strain>
    </source>
</reference>